<sequence>MTGERGAAFFDVDETLITVKSMFAFQRFWLAENGDDGSEYARLIDEIKQRAAAGAPREEVNRHYYRAYRGVRADALAAAGRRWFEQFTAGGGAYYSEAVKTLRAHRDSGHVTVLLSGSFAAAIAPIAAAVGADHLIATTPLVDAAGVLTGEVDQPMIGAAKAAAVTEFLHRHAIARENSYGYGDHASDLPFLRAVGHPGYRGDDAVLAAHGFAWTHLGDRVGDSVDDPGRLLSDQEALAVW</sequence>
<dbReference type="AlphaFoldDB" id="A0A386ZNY3"/>
<evidence type="ECO:0000256" key="4">
    <source>
        <dbReference type="ARBA" id="ARBA00022842"/>
    </source>
</evidence>
<keyword evidence="3 5" id="KW-0378">Hydrolase</keyword>
<evidence type="ECO:0000256" key="2">
    <source>
        <dbReference type="ARBA" id="ARBA00022723"/>
    </source>
</evidence>
<name>A0A386ZNY3_9NOCA</name>
<dbReference type="RefSeq" id="WP_120743492.1">
    <property type="nucleotide sequence ID" value="NZ_CP032568.1"/>
</dbReference>
<dbReference type="Gene3D" id="3.40.50.1000">
    <property type="entry name" value="HAD superfamily/HAD-like"/>
    <property type="match status" value="1"/>
</dbReference>
<dbReference type="InterPro" id="IPR023214">
    <property type="entry name" value="HAD_sf"/>
</dbReference>
<dbReference type="InterPro" id="IPR050582">
    <property type="entry name" value="HAD-like_SerB"/>
</dbReference>
<dbReference type="GO" id="GO:0046872">
    <property type="term" value="F:metal ion binding"/>
    <property type="evidence" value="ECO:0007669"/>
    <property type="project" value="UniProtKB-KW"/>
</dbReference>
<reference evidence="5 6" key="1">
    <citation type="submission" date="2018-09" db="EMBL/GenBank/DDBJ databases">
        <title>Nocardia yunnanensis sp. nov., an actinomycete isolated from a soil sample.</title>
        <authorList>
            <person name="Zhang J."/>
        </authorList>
    </citation>
    <scope>NUCLEOTIDE SEQUENCE [LARGE SCALE GENOMIC DNA]</scope>
    <source>
        <strain evidence="5 6">CFHS0054</strain>
    </source>
</reference>
<dbReference type="Pfam" id="PF12710">
    <property type="entry name" value="HAD"/>
    <property type="match status" value="1"/>
</dbReference>
<dbReference type="Gene3D" id="1.20.1440.100">
    <property type="entry name" value="SG protein - dephosphorylation function"/>
    <property type="match status" value="1"/>
</dbReference>
<dbReference type="SUPFAM" id="SSF56784">
    <property type="entry name" value="HAD-like"/>
    <property type="match status" value="1"/>
</dbReference>
<accession>A0A386ZNY3</accession>
<dbReference type="NCBIfam" id="TIGR01490">
    <property type="entry name" value="HAD-SF-IB-hyp1"/>
    <property type="match status" value="1"/>
</dbReference>
<dbReference type="KEGG" id="nyu:D7D52_36415"/>
<dbReference type="EMBL" id="CP032568">
    <property type="protein sequence ID" value="AYF78409.1"/>
    <property type="molecule type" value="Genomic_DNA"/>
</dbReference>
<evidence type="ECO:0000313" key="5">
    <source>
        <dbReference type="EMBL" id="AYF78409.1"/>
    </source>
</evidence>
<evidence type="ECO:0000256" key="1">
    <source>
        <dbReference type="ARBA" id="ARBA00009184"/>
    </source>
</evidence>
<comment type="similarity">
    <text evidence="1">Belongs to the HAD-like hydrolase superfamily. SerB family.</text>
</comment>
<dbReference type="InterPro" id="IPR036412">
    <property type="entry name" value="HAD-like_sf"/>
</dbReference>
<keyword evidence="6" id="KW-1185">Reference proteome</keyword>
<dbReference type="Proteomes" id="UP000267164">
    <property type="component" value="Chromosome"/>
</dbReference>
<evidence type="ECO:0000256" key="3">
    <source>
        <dbReference type="ARBA" id="ARBA00022801"/>
    </source>
</evidence>
<dbReference type="OrthoDB" id="25607at2"/>
<dbReference type="NCBIfam" id="TIGR01488">
    <property type="entry name" value="HAD-SF-IB"/>
    <property type="match status" value="1"/>
</dbReference>
<keyword evidence="2" id="KW-0479">Metal-binding</keyword>
<dbReference type="PANTHER" id="PTHR43344:SF13">
    <property type="entry name" value="PHOSPHATASE RV3661-RELATED"/>
    <property type="match status" value="1"/>
</dbReference>
<dbReference type="InterPro" id="IPR006385">
    <property type="entry name" value="HAD_hydro_SerB1"/>
</dbReference>
<keyword evidence="4" id="KW-0460">Magnesium</keyword>
<gene>
    <name evidence="5" type="ORF">D7D52_36415</name>
</gene>
<dbReference type="GO" id="GO:0016787">
    <property type="term" value="F:hydrolase activity"/>
    <property type="evidence" value="ECO:0007669"/>
    <property type="project" value="UniProtKB-KW"/>
</dbReference>
<evidence type="ECO:0000313" key="6">
    <source>
        <dbReference type="Proteomes" id="UP000267164"/>
    </source>
</evidence>
<dbReference type="PANTHER" id="PTHR43344">
    <property type="entry name" value="PHOSPHOSERINE PHOSPHATASE"/>
    <property type="match status" value="1"/>
</dbReference>
<proteinExistence type="inferred from homology"/>
<protein>
    <submittedName>
        <fullName evidence="5">HAD-IB family hydrolase</fullName>
    </submittedName>
</protein>
<organism evidence="5 6">
    <name type="scientific">Nocardia yunnanensis</name>
    <dbReference type="NCBI Taxonomy" id="2382165"/>
    <lineage>
        <taxon>Bacteria</taxon>
        <taxon>Bacillati</taxon>
        <taxon>Actinomycetota</taxon>
        <taxon>Actinomycetes</taxon>
        <taxon>Mycobacteriales</taxon>
        <taxon>Nocardiaceae</taxon>
        <taxon>Nocardia</taxon>
    </lineage>
</organism>